<dbReference type="EMBL" id="JAHRGL010000080">
    <property type="protein sequence ID" value="MBV2135099.1"/>
    <property type="molecule type" value="Genomic_DNA"/>
</dbReference>
<evidence type="ECO:0000313" key="1">
    <source>
        <dbReference type="EMBL" id="MBV2135099.1"/>
    </source>
</evidence>
<name>A0ABS6N217_9GAMM</name>
<evidence type="ECO:0008006" key="3">
    <source>
        <dbReference type="Google" id="ProtNLM"/>
    </source>
</evidence>
<organism evidence="1 2">
    <name type="scientific">Geopseudomonas aromaticivorans</name>
    <dbReference type="NCBI Taxonomy" id="2849492"/>
    <lineage>
        <taxon>Bacteria</taxon>
        <taxon>Pseudomonadati</taxon>
        <taxon>Pseudomonadota</taxon>
        <taxon>Gammaproteobacteria</taxon>
        <taxon>Pseudomonadales</taxon>
        <taxon>Pseudomonadaceae</taxon>
        <taxon>Geopseudomonas</taxon>
    </lineage>
</organism>
<evidence type="ECO:0000313" key="2">
    <source>
        <dbReference type="Proteomes" id="UP000813068"/>
    </source>
</evidence>
<dbReference type="Proteomes" id="UP000813068">
    <property type="component" value="Unassembled WGS sequence"/>
</dbReference>
<reference evidence="1 2" key="1">
    <citation type="submission" date="2021-06" db="EMBL/GenBank/DDBJ databases">
        <title>Differences between aerobic and microaerobic xylene degrading microbial communities.</title>
        <authorList>
            <person name="Banerjee S."/>
            <person name="Tancsics A."/>
        </authorList>
    </citation>
    <scope>NUCLEOTIDE SEQUENCE [LARGE SCALE GENOMIC DNA]</scope>
    <source>
        <strain evidence="1 2">MAP12</strain>
    </source>
</reference>
<comment type="caution">
    <text evidence="1">The sequence shown here is derived from an EMBL/GenBank/DDBJ whole genome shotgun (WGS) entry which is preliminary data.</text>
</comment>
<accession>A0ABS6N217</accession>
<protein>
    <recommendedName>
        <fullName evidence="3">Nucleotidyl transferase AbiEii/AbiGii toxin family protein</fullName>
    </recommendedName>
</protein>
<sequence length="255" mass="28804">MAVVRGLDIFRQHFAEFTDRYVLIGGVAAALAMSEADLPFRATKDLDLVLVVEALDASFGEHFWCFIEAGGYEIRQKSDGQPQFYRFQKPANFSYPVMLELFSRVPDGLQLHDQAHLTPIPLDEVVSSLSAILLDDKYYEFIVAGRRTSGDVTWVDADRLIPLKAHAWLDLSARRQAGEGIDSRNVSKHLADVLRLSQLLSPDERVELPERVAVDFQRFLELLPEQAPDLRSLNLGRITLPVLIERLRAVYGFGH</sequence>
<gene>
    <name evidence="1" type="ORF">KRX52_20200</name>
</gene>
<keyword evidence="2" id="KW-1185">Reference proteome</keyword>
<proteinExistence type="predicted"/>